<dbReference type="UCSC" id="C45B2.8">
    <property type="organism name" value="c. elegans"/>
</dbReference>
<protein>
    <submittedName>
        <fullName evidence="1">Transposase</fullName>
    </submittedName>
</protein>
<dbReference type="WormBase" id="C45B2.8">
    <property type="protein sequence ID" value="CE29225"/>
    <property type="gene ID" value="WBGene00016662"/>
</dbReference>
<dbReference type="KEGG" id="cel:CELE_C45B2.8"/>
<dbReference type="PaxDb" id="6239-C45B2.8"/>
<dbReference type="EMBL" id="BX284606">
    <property type="protein sequence ID" value="CCD63816.1"/>
    <property type="molecule type" value="Genomic_DNA"/>
</dbReference>
<gene>
    <name evidence="1 3" type="ORF">C45B2.8</name>
    <name evidence="1" type="ORF">CELE_C45B2.8</name>
</gene>
<dbReference type="HOGENOM" id="CLU_2707048_0_0_1"/>
<evidence type="ECO:0000313" key="3">
    <source>
        <dbReference type="WormBase" id="C45B2.8"/>
    </source>
</evidence>
<dbReference type="AlphaFoldDB" id="Q95YC5"/>
<reference evidence="1 2" key="1">
    <citation type="journal article" date="1998" name="Science">
        <title>Genome sequence of the nematode C. elegans: a platform for investigating biology.</title>
        <authorList>
            <consortium name="The C. elegans sequencing consortium"/>
            <person name="Sulson J.E."/>
            <person name="Waterston R."/>
        </authorList>
    </citation>
    <scope>NUCLEOTIDE SEQUENCE [LARGE SCALE GENOMIC DNA]</scope>
    <source>
        <strain evidence="1 2">Bristol N2</strain>
    </source>
</reference>
<sequence length="73" mass="8368">MRDSLKRKACGITTATRYVPIMDAVGITSAISMTCVLTGDVKLIGDKRLQIQQIPTTNWWIRTLRFPRREINF</sequence>
<dbReference type="GeneID" id="180879"/>
<dbReference type="InParanoid" id="Q95YC5"/>
<dbReference type="AGR" id="WB:WBGene00016662"/>
<dbReference type="Bgee" id="WBGene00016662">
    <property type="expression patterns" value="Expressed in larva and 2 other cell types or tissues"/>
</dbReference>
<accession>Q95YC5</accession>
<organism evidence="1 2">
    <name type="scientific">Caenorhabditis elegans</name>
    <dbReference type="NCBI Taxonomy" id="6239"/>
    <lineage>
        <taxon>Eukaryota</taxon>
        <taxon>Metazoa</taxon>
        <taxon>Ecdysozoa</taxon>
        <taxon>Nematoda</taxon>
        <taxon>Chromadorea</taxon>
        <taxon>Rhabditida</taxon>
        <taxon>Rhabditina</taxon>
        <taxon>Rhabditomorpha</taxon>
        <taxon>Rhabditoidea</taxon>
        <taxon>Rhabditidae</taxon>
        <taxon>Peloderinae</taxon>
        <taxon>Caenorhabditis</taxon>
    </lineage>
</organism>
<name>Q95YC5_CAEEL</name>
<dbReference type="Proteomes" id="UP000001940">
    <property type="component" value="Chromosome X"/>
</dbReference>
<dbReference type="RefSeq" id="NP_509018.1">
    <property type="nucleotide sequence ID" value="NM_076617.6"/>
</dbReference>
<proteinExistence type="predicted"/>
<dbReference type="CTD" id="180879"/>
<evidence type="ECO:0000313" key="1">
    <source>
        <dbReference type="EMBL" id="CCD63816.1"/>
    </source>
</evidence>
<evidence type="ECO:0000313" key="2">
    <source>
        <dbReference type="Proteomes" id="UP000001940"/>
    </source>
</evidence>
<keyword evidence="2" id="KW-1185">Reference proteome</keyword>